<comment type="caution">
    <text evidence="2">The sequence shown here is derived from an EMBL/GenBank/DDBJ whole genome shotgun (WGS) entry which is preliminary data.</text>
</comment>
<dbReference type="Pfam" id="PF16778">
    <property type="entry name" value="Phage_tail_APC"/>
    <property type="match status" value="1"/>
</dbReference>
<dbReference type="RefSeq" id="WP_279647927.1">
    <property type="nucleotide sequence ID" value="NZ_JAODZE010000001.1"/>
</dbReference>
<dbReference type="Proteomes" id="UP001158076">
    <property type="component" value="Unassembled WGS sequence"/>
</dbReference>
<reference evidence="2" key="1">
    <citation type="submission" date="2022-09" db="EMBL/GenBank/DDBJ databases">
        <title>Intensive care unit water sources are persistently colonized with multi-drug resistant bacteria and are the site of extensive horizontal gene transfer of antibiotic resistance genes.</title>
        <authorList>
            <person name="Diorio-Toth L."/>
        </authorList>
    </citation>
    <scope>NUCLEOTIDE SEQUENCE</scope>
    <source>
        <strain evidence="2">GD04147</strain>
    </source>
</reference>
<name>A0AA42KWE0_STUST</name>
<dbReference type="InterPro" id="IPR031893">
    <property type="entry name" value="Phage_tail_APC"/>
</dbReference>
<sequence length="130" mass="14812">MKAFYSEQTGYVISYADSFSLDVPFVEITDIESVLLSLKAGKVAKVRDGAIVFEIDRASIMAKIRTERELLLQDADAFRNRIYDQALISGTEPDPETLKSIAIYRQQLRDIVETVDIENIVWPQKPWLTV</sequence>
<dbReference type="AlphaFoldDB" id="A0AA42KWE0"/>
<evidence type="ECO:0000313" key="2">
    <source>
        <dbReference type="EMBL" id="MDH0145150.1"/>
    </source>
</evidence>
<feature type="domain" description="Phage tail assembly chaperone-like" evidence="1">
    <location>
        <begin position="62"/>
        <end position="126"/>
    </location>
</feature>
<evidence type="ECO:0000259" key="1">
    <source>
        <dbReference type="Pfam" id="PF16778"/>
    </source>
</evidence>
<proteinExistence type="predicted"/>
<accession>A0AA42KWE0</accession>
<gene>
    <name evidence="2" type="ORF">N7335_01955</name>
</gene>
<dbReference type="EMBL" id="JAODZE010000001">
    <property type="protein sequence ID" value="MDH0145150.1"/>
    <property type="molecule type" value="Genomic_DNA"/>
</dbReference>
<evidence type="ECO:0000313" key="3">
    <source>
        <dbReference type="Proteomes" id="UP001158076"/>
    </source>
</evidence>
<protein>
    <submittedName>
        <fullName evidence="2">Phage tail assembly chaperone</fullName>
    </submittedName>
</protein>
<organism evidence="2 3">
    <name type="scientific">Stutzerimonas stutzeri</name>
    <name type="common">Pseudomonas stutzeri</name>
    <dbReference type="NCBI Taxonomy" id="316"/>
    <lineage>
        <taxon>Bacteria</taxon>
        <taxon>Pseudomonadati</taxon>
        <taxon>Pseudomonadota</taxon>
        <taxon>Gammaproteobacteria</taxon>
        <taxon>Pseudomonadales</taxon>
        <taxon>Pseudomonadaceae</taxon>
        <taxon>Stutzerimonas</taxon>
    </lineage>
</organism>